<dbReference type="GO" id="GO:0140359">
    <property type="term" value="F:ABC-type transporter activity"/>
    <property type="evidence" value="ECO:0007669"/>
    <property type="project" value="InterPro"/>
</dbReference>
<dbReference type="PROSITE" id="PS00211">
    <property type="entry name" value="ABC_TRANSPORTER_1"/>
    <property type="match status" value="1"/>
</dbReference>
<dbReference type="PROSITE" id="PS50929">
    <property type="entry name" value="ABC_TM1F"/>
    <property type="match status" value="1"/>
</dbReference>
<name>A0A7G1NVC9_9ACTN</name>
<dbReference type="SUPFAM" id="SSF52540">
    <property type="entry name" value="P-loop containing nucleoside triphosphate hydrolases"/>
    <property type="match status" value="1"/>
</dbReference>
<dbReference type="InterPro" id="IPR039421">
    <property type="entry name" value="Type_1_exporter"/>
</dbReference>
<evidence type="ECO:0000313" key="14">
    <source>
        <dbReference type="Proteomes" id="UP000516444"/>
    </source>
</evidence>
<dbReference type="Gene3D" id="3.40.50.300">
    <property type="entry name" value="P-loop containing nucleotide triphosphate hydrolases"/>
    <property type="match status" value="1"/>
</dbReference>
<dbReference type="Pfam" id="PF00005">
    <property type="entry name" value="ABC_tran"/>
    <property type="match status" value="1"/>
</dbReference>
<dbReference type="GO" id="GO:0034040">
    <property type="term" value="F:ATPase-coupled lipid transmembrane transporter activity"/>
    <property type="evidence" value="ECO:0007669"/>
    <property type="project" value="TreeGrafter"/>
</dbReference>
<evidence type="ECO:0000256" key="8">
    <source>
        <dbReference type="ARBA" id="ARBA00022989"/>
    </source>
</evidence>
<reference evidence="13 14" key="1">
    <citation type="journal article" date="2014" name="Int. J. Syst. Evol. Microbiol.">
        <title>Complete genome sequence of Corynebacterium casei LMG S-19264T (=DSM 44701T), isolated from a smear-ripened cheese.</title>
        <authorList>
            <consortium name="US DOE Joint Genome Institute (JGI-PGF)"/>
            <person name="Walter F."/>
            <person name="Albersmeier A."/>
            <person name="Kalinowski J."/>
            <person name="Ruckert C."/>
        </authorList>
    </citation>
    <scope>NUCLEOTIDE SEQUENCE [LARGE SCALE GENOMIC DNA]</scope>
    <source>
        <strain evidence="13 14">JCM 4677</strain>
    </source>
</reference>
<dbReference type="InterPro" id="IPR017871">
    <property type="entry name" value="ABC_transporter-like_CS"/>
</dbReference>
<evidence type="ECO:0000256" key="2">
    <source>
        <dbReference type="ARBA" id="ARBA00022448"/>
    </source>
</evidence>
<comment type="similarity">
    <text evidence="10">Belongs to the ABC transporter superfamily. Siderophore-Fe(3+) uptake transporter (SIUT) (TC 3.A.1.21) family.</text>
</comment>
<evidence type="ECO:0000259" key="11">
    <source>
        <dbReference type="PROSITE" id="PS50893"/>
    </source>
</evidence>
<evidence type="ECO:0000256" key="7">
    <source>
        <dbReference type="ARBA" id="ARBA00022840"/>
    </source>
</evidence>
<evidence type="ECO:0000256" key="9">
    <source>
        <dbReference type="ARBA" id="ARBA00023136"/>
    </source>
</evidence>
<proteinExistence type="inferred from homology"/>
<evidence type="ECO:0000259" key="12">
    <source>
        <dbReference type="PROSITE" id="PS50929"/>
    </source>
</evidence>
<organism evidence="13 14">
    <name type="scientific">Streptomyces aurantiacus</name>
    <dbReference type="NCBI Taxonomy" id="47760"/>
    <lineage>
        <taxon>Bacteria</taxon>
        <taxon>Bacillati</taxon>
        <taxon>Actinomycetota</taxon>
        <taxon>Actinomycetes</taxon>
        <taxon>Kitasatosporales</taxon>
        <taxon>Streptomycetaceae</taxon>
        <taxon>Streptomyces</taxon>
        <taxon>Streptomyces aurantiacus group</taxon>
    </lineage>
</organism>
<feature type="domain" description="ABC transmembrane type-1" evidence="12">
    <location>
        <begin position="105"/>
        <end position="396"/>
    </location>
</feature>
<dbReference type="GO" id="GO:0005524">
    <property type="term" value="F:ATP binding"/>
    <property type="evidence" value="ECO:0007669"/>
    <property type="project" value="UniProtKB-KW"/>
</dbReference>
<dbReference type="PANTHER" id="PTHR24221">
    <property type="entry name" value="ATP-BINDING CASSETTE SUB-FAMILY B"/>
    <property type="match status" value="1"/>
</dbReference>
<keyword evidence="5" id="KW-0812">Transmembrane</keyword>
<dbReference type="GO" id="GO:0016887">
    <property type="term" value="F:ATP hydrolysis activity"/>
    <property type="evidence" value="ECO:0007669"/>
    <property type="project" value="InterPro"/>
</dbReference>
<dbReference type="InterPro" id="IPR011527">
    <property type="entry name" value="ABC1_TM_dom"/>
</dbReference>
<keyword evidence="9" id="KW-0472">Membrane</keyword>
<dbReference type="PROSITE" id="PS50893">
    <property type="entry name" value="ABC_TRANSPORTER_2"/>
    <property type="match status" value="1"/>
</dbReference>
<dbReference type="Proteomes" id="UP000516444">
    <property type="component" value="Chromosome"/>
</dbReference>
<evidence type="ECO:0000256" key="1">
    <source>
        <dbReference type="ARBA" id="ARBA00004429"/>
    </source>
</evidence>
<keyword evidence="3" id="KW-1003">Cell membrane</keyword>
<dbReference type="KEGG" id="sgm:GCM10017557_16980"/>
<evidence type="ECO:0000256" key="6">
    <source>
        <dbReference type="ARBA" id="ARBA00022741"/>
    </source>
</evidence>
<dbReference type="FunFam" id="3.40.50.300:FF:000221">
    <property type="entry name" value="Multidrug ABC transporter ATP-binding protein"/>
    <property type="match status" value="1"/>
</dbReference>
<sequence length="676" mass="72299">MLRGPAGAARRPGEAPPGDMLLAAAATAGLLLSGRRLRGPLLSLGAAAAATTVLVRRAWRTTGPPADVARVSESEVGRPEVGEPEAWARHRAELTHRHRGRAARATTLSVGSQVADTSLYLLFGWASVVVFRGESPALTARGLAGAPRQLGAIIGVAAVARAMAATLSYRADTAWRALGQDVQHEMRTELYPHVQRLQPGRLEEERVSRLAGVLSGDIDQVGSFVATVPHEAVQLATCLAMMAGGYLVGAPDIAWIAFLPLPLIAWISLRHQQRSSSVYAAGGEDRARLNGRLINSLEASATVKSFCGEEHEAGRVSELSHAVRLSGTATDRFTAGYSQTVLSITATSFLANLLAGGRKAIGGTLSLDLFSVLNVLPQQTIFKLTALGVTIDQLQRTQAALHRVKYLYSLPTEPVGEGRPLQAGQVTGDITLQHVTFAYPGRPHTVADLSMHFTPGTSTGIVGATGAGKSTVAKLLTRFYAPRTGRVLLDGEEVRELDLADLRRVVGYVSQDAFLFDGTIADNIRYGTFDADREAVIRSARLAQAHTFVEALPQGYETPVGERGLALSGGQRQRLALARALLKDPPVLILDEATSAVDNETEAAIQQALRHYSTGRTLITIAHRLPTVRNADRIYVMNEGGRIAETGTHEELLASEGLYTSLWALQIQDTPRPPSR</sequence>
<protein>
    <submittedName>
        <fullName evidence="13">ABC transporter</fullName>
    </submittedName>
</protein>
<evidence type="ECO:0000256" key="5">
    <source>
        <dbReference type="ARBA" id="ARBA00022692"/>
    </source>
</evidence>
<dbReference type="Gene3D" id="1.20.1560.10">
    <property type="entry name" value="ABC transporter type 1, transmembrane domain"/>
    <property type="match status" value="1"/>
</dbReference>
<keyword evidence="4" id="KW-0997">Cell inner membrane</keyword>
<keyword evidence="2" id="KW-0813">Transport</keyword>
<dbReference type="GO" id="GO:0005886">
    <property type="term" value="C:plasma membrane"/>
    <property type="evidence" value="ECO:0007669"/>
    <property type="project" value="UniProtKB-SubCell"/>
</dbReference>
<evidence type="ECO:0000256" key="4">
    <source>
        <dbReference type="ARBA" id="ARBA00022519"/>
    </source>
</evidence>
<evidence type="ECO:0000256" key="10">
    <source>
        <dbReference type="ARBA" id="ARBA00023455"/>
    </source>
</evidence>
<evidence type="ECO:0000313" key="13">
    <source>
        <dbReference type="EMBL" id="BCL26839.1"/>
    </source>
</evidence>
<dbReference type="EMBL" id="AP023440">
    <property type="protein sequence ID" value="BCL26839.1"/>
    <property type="molecule type" value="Genomic_DNA"/>
</dbReference>
<accession>A0A7G1NVC9</accession>
<keyword evidence="6" id="KW-0547">Nucleotide-binding</keyword>
<dbReference type="SUPFAM" id="SSF90123">
    <property type="entry name" value="ABC transporter transmembrane region"/>
    <property type="match status" value="1"/>
</dbReference>
<dbReference type="AlphaFoldDB" id="A0A7G1NVC9"/>
<keyword evidence="14" id="KW-1185">Reference proteome</keyword>
<gene>
    <name evidence="13" type="ORF">GCM10017557_16980</name>
</gene>
<keyword evidence="7" id="KW-0067">ATP-binding</keyword>
<feature type="domain" description="ABC transporter" evidence="11">
    <location>
        <begin position="430"/>
        <end position="665"/>
    </location>
</feature>
<dbReference type="InterPro" id="IPR003593">
    <property type="entry name" value="AAA+_ATPase"/>
</dbReference>
<comment type="subcellular location">
    <subcellularLocation>
        <location evidence="1">Cell inner membrane</location>
        <topology evidence="1">Multi-pass membrane protein</topology>
    </subcellularLocation>
</comment>
<dbReference type="PANTHER" id="PTHR24221:SF601">
    <property type="entry name" value="ABC TRANSPORTER"/>
    <property type="match status" value="1"/>
</dbReference>
<keyword evidence="8" id="KW-1133">Transmembrane helix</keyword>
<dbReference type="Pfam" id="PF00664">
    <property type="entry name" value="ABC_membrane"/>
    <property type="match status" value="1"/>
</dbReference>
<evidence type="ECO:0000256" key="3">
    <source>
        <dbReference type="ARBA" id="ARBA00022475"/>
    </source>
</evidence>
<dbReference type="InterPro" id="IPR036640">
    <property type="entry name" value="ABC1_TM_sf"/>
</dbReference>
<dbReference type="SMART" id="SM00382">
    <property type="entry name" value="AAA"/>
    <property type="match status" value="1"/>
</dbReference>
<dbReference type="InterPro" id="IPR003439">
    <property type="entry name" value="ABC_transporter-like_ATP-bd"/>
</dbReference>
<dbReference type="InterPro" id="IPR027417">
    <property type="entry name" value="P-loop_NTPase"/>
</dbReference>